<keyword evidence="1" id="KW-0812">Transmembrane</keyword>
<feature type="transmembrane region" description="Helical" evidence="1">
    <location>
        <begin position="12"/>
        <end position="30"/>
    </location>
</feature>
<organism evidence="2 3">
    <name type="scientific">Papaver somniferum</name>
    <name type="common">Opium poppy</name>
    <dbReference type="NCBI Taxonomy" id="3469"/>
    <lineage>
        <taxon>Eukaryota</taxon>
        <taxon>Viridiplantae</taxon>
        <taxon>Streptophyta</taxon>
        <taxon>Embryophyta</taxon>
        <taxon>Tracheophyta</taxon>
        <taxon>Spermatophyta</taxon>
        <taxon>Magnoliopsida</taxon>
        <taxon>Ranunculales</taxon>
        <taxon>Papaveraceae</taxon>
        <taxon>Papaveroideae</taxon>
        <taxon>Papaver</taxon>
    </lineage>
</organism>
<keyword evidence="1" id="KW-1133">Transmembrane helix</keyword>
<feature type="transmembrane region" description="Helical" evidence="1">
    <location>
        <begin position="87"/>
        <end position="110"/>
    </location>
</feature>
<dbReference type="Proteomes" id="UP000316621">
    <property type="component" value="Chromosome 2"/>
</dbReference>
<evidence type="ECO:0000256" key="1">
    <source>
        <dbReference type="SAM" id="Phobius"/>
    </source>
</evidence>
<proteinExistence type="predicted"/>
<dbReference type="AlphaFoldDB" id="A0A4Y7IXN3"/>
<evidence type="ECO:0000313" key="2">
    <source>
        <dbReference type="EMBL" id="RZC52550.1"/>
    </source>
</evidence>
<sequence>MIDQEGGRVAPHGLLFAIVVGLVVMVPIYLGGEEFGEAITVFITELLSPLGLLMVPVGLLLLIQFLSSDRASVLSGIFTSNGGEPDSIHRLSGSPVGVALFLFLVLFLLYNRFSLFGSEDDDSDD</sequence>
<evidence type="ECO:0000313" key="3">
    <source>
        <dbReference type="Proteomes" id="UP000316621"/>
    </source>
</evidence>
<reference evidence="2 3" key="1">
    <citation type="journal article" date="2018" name="Science">
        <title>The opium poppy genome and morphinan production.</title>
        <authorList>
            <person name="Guo L."/>
            <person name="Winzer T."/>
            <person name="Yang X."/>
            <person name="Li Y."/>
            <person name="Ning Z."/>
            <person name="He Z."/>
            <person name="Teodor R."/>
            <person name="Lu Y."/>
            <person name="Bowser T.A."/>
            <person name="Graham I.A."/>
            <person name="Ye K."/>
        </authorList>
    </citation>
    <scope>NUCLEOTIDE SEQUENCE [LARGE SCALE GENOMIC DNA]</scope>
    <source>
        <strain evidence="3">cv. HN1</strain>
        <tissue evidence="2">Leaves</tissue>
    </source>
</reference>
<name>A0A4Y7IXN3_PAPSO</name>
<feature type="transmembrane region" description="Helical" evidence="1">
    <location>
        <begin position="42"/>
        <end position="67"/>
    </location>
</feature>
<protein>
    <submittedName>
        <fullName evidence="2">Uncharacterized protein</fullName>
    </submittedName>
</protein>
<dbReference type="Gramene" id="RZC52550">
    <property type="protein sequence ID" value="RZC52550"/>
    <property type="gene ID" value="C5167_020977"/>
</dbReference>
<dbReference type="PANTHER" id="PTHR33306">
    <property type="entry name" value="EXPRESSED PROTEIN-RELATED-RELATED"/>
    <property type="match status" value="1"/>
</dbReference>
<dbReference type="PANTHER" id="PTHR33306:SF1">
    <property type="entry name" value="EXPRESSED PROTEIN"/>
    <property type="match status" value="1"/>
</dbReference>
<gene>
    <name evidence="2" type="ORF">C5167_020977</name>
</gene>
<dbReference type="OrthoDB" id="780524at2759"/>
<dbReference type="EMBL" id="CM010716">
    <property type="protein sequence ID" value="RZC52550.1"/>
    <property type="molecule type" value="Genomic_DNA"/>
</dbReference>
<dbReference type="OMA" id="AVGPFII"/>
<accession>A0A4Y7IXN3</accession>
<keyword evidence="1" id="KW-0472">Membrane</keyword>
<keyword evidence="3" id="KW-1185">Reference proteome</keyword>